<keyword evidence="6 11" id="KW-0732">Signal</keyword>
<evidence type="ECO:0000256" key="3">
    <source>
        <dbReference type="ARBA" id="ARBA00022448"/>
    </source>
</evidence>
<dbReference type="PANTHER" id="PTHR34501:SF9">
    <property type="entry name" value="MAJOR OUTER MEMBRANE PROTEIN P.IA"/>
    <property type="match status" value="1"/>
</dbReference>
<feature type="domain" description="Porin" evidence="12">
    <location>
        <begin position="7"/>
        <end position="364"/>
    </location>
</feature>
<feature type="signal peptide" evidence="11">
    <location>
        <begin position="1"/>
        <end position="20"/>
    </location>
</feature>
<keyword evidence="4" id="KW-1134">Transmembrane beta strand</keyword>
<dbReference type="EMBL" id="JBHRTP010000066">
    <property type="protein sequence ID" value="MFC3110006.1"/>
    <property type="molecule type" value="Genomic_DNA"/>
</dbReference>
<dbReference type="Proteomes" id="UP001595530">
    <property type="component" value="Unassembled WGS sequence"/>
</dbReference>
<comment type="subcellular location">
    <subcellularLocation>
        <location evidence="1">Cell outer membrane</location>
        <topology evidence="1">Multi-pass membrane protein</topology>
    </subcellularLocation>
</comment>
<keyword evidence="5" id="KW-0812">Transmembrane</keyword>
<comment type="caution">
    <text evidence="13">The sequence shown here is derived from an EMBL/GenBank/DDBJ whole genome shotgun (WGS) entry which is preliminary data.</text>
</comment>
<comment type="subunit">
    <text evidence="2">Homotrimer.</text>
</comment>
<evidence type="ECO:0000256" key="5">
    <source>
        <dbReference type="ARBA" id="ARBA00022692"/>
    </source>
</evidence>
<dbReference type="InterPro" id="IPR001702">
    <property type="entry name" value="Porin_Gram-ve"/>
</dbReference>
<dbReference type="CDD" id="cd00342">
    <property type="entry name" value="gram_neg_porins"/>
    <property type="match status" value="1"/>
</dbReference>
<evidence type="ECO:0000259" key="12">
    <source>
        <dbReference type="Pfam" id="PF13609"/>
    </source>
</evidence>
<evidence type="ECO:0000256" key="1">
    <source>
        <dbReference type="ARBA" id="ARBA00004571"/>
    </source>
</evidence>
<reference evidence="14" key="1">
    <citation type="journal article" date="2019" name="Int. J. Syst. Evol. Microbiol.">
        <title>The Global Catalogue of Microorganisms (GCM) 10K type strain sequencing project: providing services to taxonomists for standard genome sequencing and annotation.</title>
        <authorList>
            <consortium name="The Broad Institute Genomics Platform"/>
            <consortium name="The Broad Institute Genome Sequencing Center for Infectious Disease"/>
            <person name="Wu L."/>
            <person name="Ma J."/>
        </authorList>
    </citation>
    <scope>NUCLEOTIDE SEQUENCE [LARGE SCALE GENOMIC DNA]</scope>
    <source>
        <strain evidence="14">KCTC 42986</strain>
    </source>
</reference>
<evidence type="ECO:0000256" key="11">
    <source>
        <dbReference type="SAM" id="SignalP"/>
    </source>
</evidence>
<dbReference type="InterPro" id="IPR033900">
    <property type="entry name" value="Gram_neg_porin_domain"/>
</dbReference>
<dbReference type="Pfam" id="PF13609">
    <property type="entry name" value="Porin_4"/>
    <property type="match status" value="1"/>
</dbReference>
<evidence type="ECO:0000256" key="4">
    <source>
        <dbReference type="ARBA" id="ARBA00022452"/>
    </source>
</evidence>
<evidence type="ECO:0000256" key="8">
    <source>
        <dbReference type="ARBA" id="ARBA00023114"/>
    </source>
</evidence>
<dbReference type="RefSeq" id="WP_390332406.1">
    <property type="nucleotide sequence ID" value="NZ_JBHRTP010000066.1"/>
</dbReference>
<dbReference type="InterPro" id="IPR002299">
    <property type="entry name" value="Porin_Neis"/>
</dbReference>
<name>A0ABV7F7H2_9BURK</name>
<dbReference type="Gene3D" id="2.40.160.10">
    <property type="entry name" value="Porin"/>
    <property type="match status" value="1"/>
</dbReference>
<organism evidence="13 14">
    <name type="scientific">Undibacterium arcticum</name>
    <dbReference type="NCBI Taxonomy" id="1762892"/>
    <lineage>
        <taxon>Bacteria</taxon>
        <taxon>Pseudomonadati</taxon>
        <taxon>Pseudomonadota</taxon>
        <taxon>Betaproteobacteria</taxon>
        <taxon>Burkholderiales</taxon>
        <taxon>Oxalobacteraceae</taxon>
        <taxon>Undibacterium</taxon>
    </lineage>
</organism>
<evidence type="ECO:0000313" key="14">
    <source>
        <dbReference type="Proteomes" id="UP001595530"/>
    </source>
</evidence>
<keyword evidence="10" id="KW-0998">Cell outer membrane</keyword>
<keyword evidence="8" id="KW-0626">Porin</keyword>
<accession>A0ABV7F7H2</accession>
<protein>
    <submittedName>
        <fullName evidence="13">Porin</fullName>
    </submittedName>
</protein>
<feature type="chain" id="PRO_5045297507" evidence="11">
    <location>
        <begin position="21"/>
        <end position="401"/>
    </location>
</feature>
<sequence length="401" mass="41364">MKQSLLALAVIGAFANAAHAQSSVTVYGLLDLAYTYQNKIAKPTATDPRATDSLWSMVPGNLNGSRLGFKGTEDLSGGMKAFFKIEGGFKADTGASAQGGRTWGRATVVGLSGGFGSVSVGRQPDPLYDLSYLGSAIVPFGLIVNNVHSLNLDRLGGERTENSIRWDSPNMSGVRVSAIYGLGEEVGSSSAGSAFGVAGQYTNGPFGIGAGYYQAKLGKTPADFGITNGFDCATGGGVAGDTCVKTWSVVGNYQAGPANLYASWSHVKQPLASAGAAVAPLATVFGKGVGGQFTIAGTNNDKIDTLDIGVNYALNSQLTLLAAAQQSRANFIGASKGKLTQFNLGADYAFSKRTDVYALVANLHATDMYNPGMFNQNGGGSVGPGADNSQTAFQVGIRHKF</sequence>
<proteinExistence type="predicted"/>
<keyword evidence="3" id="KW-0813">Transport</keyword>
<gene>
    <name evidence="13" type="ORF">ACFOFO_18910</name>
</gene>
<evidence type="ECO:0000256" key="2">
    <source>
        <dbReference type="ARBA" id="ARBA00011233"/>
    </source>
</evidence>
<evidence type="ECO:0000256" key="6">
    <source>
        <dbReference type="ARBA" id="ARBA00022729"/>
    </source>
</evidence>
<evidence type="ECO:0000256" key="7">
    <source>
        <dbReference type="ARBA" id="ARBA00023065"/>
    </source>
</evidence>
<evidence type="ECO:0000256" key="9">
    <source>
        <dbReference type="ARBA" id="ARBA00023136"/>
    </source>
</evidence>
<dbReference type="PRINTS" id="PR00182">
    <property type="entry name" value="ECOLNEIPORIN"/>
</dbReference>
<keyword evidence="14" id="KW-1185">Reference proteome</keyword>
<dbReference type="PANTHER" id="PTHR34501">
    <property type="entry name" value="PROTEIN YDDL-RELATED"/>
    <property type="match status" value="1"/>
</dbReference>
<evidence type="ECO:0000313" key="13">
    <source>
        <dbReference type="EMBL" id="MFC3110006.1"/>
    </source>
</evidence>
<dbReference type="InterPro" id="IPR050298">
    <property type="entry name" value="Gram-neg_bact_OMP"/>
</dbReference>
<dbReference type="InterPro" id="IPR023614">
    <property type="entry name" value="Porin_dom_sf"/>
</dbReference>
<keyword evidence="9" id="KW-0472">Membrane</keyword>
<dbReference type="PRINTS" id="PR00184">
    <property type="entry name" value="NEISSPPORIN"/>
</dbReference>
<evidence type="ECO:0000256" key="10">
    <source>
        <dbReference type="ARBA" id="ARBA00023237"/>
    </source>
</evidence>
<keyword evidence="7" id="KW-0406">Ion transport</keyword>
<dbReference type="SUPFAM" id="SSF56935">
    <property type="entry name" value="Porins"/>
    <property type="match status" value="1"/>
</dbReference>